<organism evidence="5 6">
    <name type="scientific">Eiseniibacteriota bacterium</name>
    <dbReference type="NCBI Taxonomy" id="2212470"/>
    <lineage>
        <taxon>Bacteria</taxon>
        <taxon>Candidatus Eiseniibacteriota</taxon>
    </lineage>
</organism>
<evidence type="ECO:0000313" key="5">
    <source>
        <dbReference type="EMBL" id="TMQ48369.1"/>
    </source>
</evidence>
<evidence type="ECO:0000256" key="3">
    <source>
        <dbReference type="SAM" id="MobiDB-lite"/>
    </source>
</evidence>
<dbReference type="InterPro" id="IPR020084">
    <property type="entry name" value="NUDIX_hydrolase_CS"/>
</dbReference>
<dbReference type="PROSITE" id="PS51462">
    <property type="entry name" value="NUDIX"/>
    <property type="match status" value="1"/>
</dbReference>
<feature type="region of interest" description="Disordered" evidence="3">
    <location>
        <begin position="1"/>
        <end position="42"/>
    </location>
</feature>
<gene>
    <name evidence="5" type="ORF">E6K73_12125</name>
</gene>
<comment type="caution">
    <text evidence="5">The sequence shown here is derived from an EMBL/GenBank/DDBJ whole genome shotgun (WGS) entry which is preliminary data.</text>
</comment>
<proteinExistence type="inferred from homology"/>
<sequence length="193" mass="20473">MEGPIQRGRAKWAASKSGRSSGAAPDISPAPSAAVDCAADRMPPTMDPWRDVPVFGVRRAATQPTPRPSAYALIADGSGRIAAVRTGAGVFLPGGGIEPGETPEVAAARETLEECGLVVRWGSWSARAVQFVDSKEERTYFEKLCTFVDVVIVSGNGAGGATDHELLWLPPETASEMMSHESHAWAIAVWSRQ</sequence>
<evidence type="ECO:0000259" key="4">
    <source>
        <dbReference type="PROSITE" id="PS51462"/>
    </source>
</evidence>
<evidence type="ECO:0000256" key="1">
    <source>
        <dbReference type="ARBA" id="ARBA00022801"/>
    </source>
</evidence>
<keyword evidence="1 2" id="KW-0378">Hydrolase</keyword>
<feature type="compositionally biased region" description="Low complexity" evidence="3">
    <location>
        <begin position="11"/>
        <end position="34"/>
    </location>
</feature>
<dbReference type="Gene3D" id="3.90.79.10">
    <property type="entry name" value="Nucleoside Triphosphate Pyrophosphohydrolase"/>
    <property type="match status" value="1"/>
</dbReference>
<dbReference type="AlphaFoldDB" id="A0A538SAH9"/>
<dbReference type="Proteomes" id="UP000320184">
    <property type="component" value="Unassembled WGS sequence"/>
</dbReference>
<protein>
    <submittedName>
        <fullName evidence="5">NUDIX domain-containing protein</fullName>
    </submittedName>
</protein>
<dbReference type="InterPro" id="IPR015797">
    <property type="entry name" value="NUDIX_hydrolase-like_dom_sf"/>
</dbReference>
<name>A0A538SAH9_UNCEI</name>
<reference evidence="5 6" key="1">
    <citation type="journal article" date="2019" name="Nat. Microbiol.">
        <title>Mediterranean grassland soil C-N compound turnover is dependent on rainfall and depth, and is mediated by genomically divergent microorganisms.</title>
        <authorList>
            <person name="Diamond S."/>
            <person name="Andeer P.F."/>
            <person name="Li Z."/>
            <person name="Crits-Christoph A."/>
            <person name="Burstein D."/>
            <person name="Anantharaman K."/>
            <person name="Lane K.R."/>
            <person name="Thomas B.C."/>
            <person name="Pan C."/>
            <person name="Northen T.R."/>
            <person name="Banfield J.F."/>
        </authorList>
    </citation>
    <scope>NUCLEOTIDE SEQUENCE [LARGE SCALE GENOMIC DNA]</scope>
    <source>
        <strain evidence="5">WS_3</strain>
    </source>
</reference>
<evidence type="ECO:0000256" key="2">
    <source>
        <dbReference type="RuleBase" id="RU003476"/>
    </source>
</evidence>
<comment type="similarity">
    <text evidence="2">Belongs to the Nudix hydrolase family.</text>
</comment>
<accession>A0A538SAH9</accession>
<dbReference type="PRINTS" id="PR00502">
    <property type="entry name" value="NUDIXFAMILY"/>
</dbReference>
<dbReference type="Pfam" id="PF00293">
    <property type="entry name" value="NUDIX"/>
    <property type="match status" value="1"/>
</dbReference>
<dbReference type="GO" id="GO:0016787">
    <property type="term" value="F:hydrolase activity"/>
    <property type="evidence" value="ECO:0007669"/>
    <property type="project" value="UniProtKB-KW"/>
</dbReference>
<dbReference type="SUPFAM" id="SSF55811">
    <property type="entry name" value="Nudix"/>
    <property type="match status" value="1"/>
</dbReference>
<dbReference type="InterPro" id="IPR020476">
    <property type="entry name" value="Nudix_hydrolase"/>
</dbReference>
<feature type="domain" description="Nudix hydrolase" evidence="4">
    <location>
        <begin position="29"/>
        <end position="193"/>
    </location>
</feature>
<dbReference type="PROSITE" id="PS00893">
    <property type="entry name" value="NUDIX_BOX"/>
    <property type="match status" value="1"/>
</dbReference>
<evidence type="ECO:0000313" key="6">
    <source>
        <dbReference type="Proteomes" id="UP000320184"/>
    </source>
</evidence>
<dbReference type="EMBL" id="VBOT01000143">
    <property type="protein sequence ID" value="TMQ48369.1"/>
    <property type="molecule type" value="Genomic_DNA"/>
</dbReference>
<dbReference type="InterPro" id="IPR000086">
    <property type="entry name" value="NUDIX_hydrolase_dom"/>
</dbReference>